<feature type="transmembrane region" description="Helical" evidence="10">
    <location>
        <begin position="49"/>
        <end position="76"/>
    </location>
</feature>
<dbReference type="InterPro" id="IPR048279">
    <property type="entry name" value="MdtK-like"/>
</dbReference>
<feature type="transmembrane region" description="Helical" evidence="10">
    <location>
        <begin position="323"/>
        <end position="346"/>
    </location>
</feature>
<feature type="transmembrane region" description="Helical" evidence="10">
    <location>
        <begin position="274"/>
        <end position="296"/>
    </location>
</feature>
<dbReference type="AlphaFoldDB" id="A0A7I8D414"/>
<dbReference type="RefSeq" id="WP_215532884.1">
    <property type="nucleotide sequence ID" value="NZ_AP023321.1"/>
</dbReference>
<feature type="transmembrane region" description="Helical" evidence="10">
    <location>
        <begin position="17"/>
        <end position="37"/>
    </location>
</feature>
<feature type="transmembrane region" description="Helical" evidence="10">
    <location>
        <begin position="198"/>
        <end position="219"/>
    </location>
</feature>
<feature type="transmembrane region" description="Helical" evidence="10">
    <location>
        <begin position="138"/>
        <end position="160"/>
    </location>
</feature>
<dbReference type="Proteomes" id="UP000593890">
    <property type="component" value="Chromosome"/>
</dbReference>
<accession>A0A7I8D414</accession>
<dbReference type="InterPro" id="IPR002528">
    <property type="entry name" value="MATE_fam"/>
</dbReference>
<dbReference type="PIRSF" id="PIRSF006603">
    <property type="entry name" value="DinF"/>
    <property type="match status" value="1"/>
</dbReference>
<comment type="similarity">
    <text evidence="2">Belongs to the multi antimicrobial extrusion (MATE) (TC 2.A.66.1) family. MepA subfamily.</text>
</comment>
<feature type="transmembrane region" description="Helical" evidence="10">
    <location>
        <begin position="391"/>
        <end position="412"/>
    </location>
</feature>
<evidence type="ECO:0000256" key="3">
    <source>
        <dbReference type="ARBA" id="ARBA00022106"/>
    </source>
</evidence>
<feature type="transmembrane region" description="Helical" evidence="10">
    <location>
        <begin position="231"/>
        <end position="254"/>
    </location>
</feature>
<evidence type="ECO:0000256" key="1">
    <source>
        <dbReference type="ARBA" id="ARBA00004651"/>
    </source>
</evidence>
<dbReference type="GO" id="GO:0042910">
    <property type="term" value="F:xenobiotic transmembrane transporter activity"/>
    <property type="evidence" value="ECO:0007669"/>
    <property type="project" value="InterPro"/>
</dbReference>
<evidence type="ECO:0000313" key="12">
    <source>
        <dbReference type="Proteomes" id="UP000593890"/>
    </source>
</evidence>
<keyword evidence="8 10" id="KW-0472">Membrane</keyword>
<evidence type="ECO:0000256" key="6">
    <source>
        <dbReference type="ARBA" id="ARBA00022692"/>
    </source>
</evidence>
<reference evidence="12" key="1">
    <citation type="submission" date="2020-07" db="EMBL/GenBank/DDBJ databases">
        <title>Complete genome sequencing of Clostridia bacterium strain 12CBH8.</title>
        <authorList>
            <person name="Sakamoto M."/>
            <person name="Murakami T."/>
            <person name="Mori H."/>
        </authorList>
    </citation>
    <scope>NUCLEOTIDE SEQUENCE [LARGE SCALE GENOMIC DNA]</scope>
    <source>
        <strain evidence="12">12CBH8</strain>
    </source>
</reference>
<evidence type="ECO:0000256" key="5">
    <source>
        <dbReference type="ARBA" id="ARBA00022475"/>
    </source>
</evidence>
<dbReference type="NCBIfam" id="TIGR00797">
    <property type="entry name" value="matE"/>
    <property type="match status" value="1"/>
</dbReference>
<gene>
    <name evidence="11" type="ORF">C12CBH8_14040</name>
</gene>
<name>A0A7I8D414_9FIRM</name>
<proteinExistence type="inferred from homology"/>
<evidence type="ECO:0000256" key="10">
    <source>
        <dbReference type="SAM" id="Phobius"/>
    </source>
</evidence>
<organism evidence="11 12">
    <name type="scientific">Solibaculum mannosilyticum</name>
    <dbReference type="NCBI Taxonomy" id="2780922"/>
    <lineage>
        <taxon>Bacteria</taxon>
        <taxon>Bacillati</taxon>
        <taxon>Bacillota</taxon>
        <taxon>Clostridia</taxon>
        <taxon>Eubacteriales</taxon>
        <taxon>Oscillospiraceae</taxon>
        <taxon>Solibaculum</taxon>
    </lineage>
</organism>
<feature type="transmembrane region" description="Helical" evidence="10">
    <location>
        <begin position="418"/>
        <end position="443"/>
    </location>
</feature>
<dbReference type="PANTHER" id="PTHR43823:SF3">
    <property type="entry name" value="MULTIDRUG EXPORT PROTEIN MEPA"/>
    <property type="match status" value="1"/>
</dbReference>
<keyword evidence="12" id="KW-1185">Reference proteome</keyword>
<evidence type="ECO:0000256" key="4">
    <source>
        <dbReference type="ARBA" id="ARBA00022448"/>
    </source>
</evidence>
<keyword evidence="6 10" id="KW-0812">Transmembrane</keyword>
<dbReference type="EMBL" id="AP023321">
    <property type="protein sequence ID" value="BCI60765.1"/>
    <property type="molecule type" value="Genomic_DNA"/>
</dbReference>
<evidence type="ECO:0000256" key="9">
    <source>
        <dbReference type="ARBA" id="ARBA00023251"/>
    </source>
</evidence>
<evidence type="ECO:0000256" key="2">
    <source>
        <dbReference type="ARBA" id="ARBA00008417"/>
    </source>
</evidence>
<dbReference type="PANTHER" id="PTHR43823">
    <property type="entry name" value="SPORULATION PROTEIN YKVU"/>
    <property type="match status" value="1"/>
</dbReference>
<keyword evidence="7 10" id="KW-1133">Transmembrane helix</keyword>
<dbReference type="GO" id="GO:0005886">
    <property type="term" value="C:plasma membrane"/>
    <property type="evidence" value="ECO:0007669"/>
    <property type="project" value="UniProtKB-SubCell"/>
</dbReference>
<sequence length="467" mass="50619">MTNKTSNDLGRDSIGKLLFRLAVPSITAQVVNMLYNIVDRIYIGHIPGIGATALTGVGVTFPIIMIIAAFSSLIGMGGGPRASICMGQGKYDEAERILGNCFVTLLGISVALTALFLLTGEPLLYLFGASDDTLPYGLSYMNIYVSGTIFVQMALGLNSFITIQGRAKTSMLTVVIGAVANIALDPLFIFVFDMGVQGAAIATIISQALSSVWVLWFLMGKRTKLKIRRKYLQIKWSIVGPVLALGVSPFVMQSTESLVNIALNSSLQWYGGDIAVGSMTILSSLMQVFTLPLTGLTQGAQPIISFNYGAGNNDRVKKAFKLLILYGFGFACAFWLTVMCMPQVLISLFTSDPELIGFASWSVRVYLAAIFMMGAQISCQQTFIAVGQAKISLFLATLRKIIILIPLIYILPNFLSDQVFAVFLAEPIADAVASVVTVTIFFLRFKKLLDNNPNILKHQASISLEED</sequence>
<dbReference type="KEGG" id="sman:C12CBH8_14040"/>
<dbReference type="Pfam" id="PF01554">
    <property type="entry name" value="MatE"/>
    <property type="match status" value="2"/>
</dbReference>
<protein>
    <recommendedName>
        <fullName evidence="3">Multidrug export protein MepA</fullName>
    </recommendedName>
</protein>
<dbReference type="GO" id="GO:0046677">
    <property type="term" value="P:response to antibiotic"/>
    <property type="evidence" value="ECO:0007669"/>
    <property type="project" value="UniProtKB-KW"/>
</dbReference>
<keyword evidence="4" id="KW-0813">Transport</keyword>
<keyword evidence="9" id="KW-0046">Antibiotic resistance</keyword>
<dbReference type="GO" id="GO:0015297">
    <property type="term" value="F:antiporter activity"/>
    <property type="evidence" value="ECO:0007669"/>
    <property type="project" value="InterPro"/>
</dbReference>
<feature type="transmembrane region" description="Helical" evidence="10">
    <location>
        <begin position="172"/>
        <end position="192"/>
    </location>
</feature>
<feature type="transmembrane region" description="Helical" evidence="10">
    <location>
        <begin position="97"/>
        <end position="118"/>
    </location>
</feature>
<evidence type="ECO:0000313" key="11">
    <source>
        <dbReference type="EMBL" id="BCI60765.1"/>
    </source>
</evidence>
<evidence type="ECO:0000256" key="7">
    <source>
        <dbReference type="ARBA" id="ARBA00022989"/>
    </source>
</evidence>
<feature type="transmembrane region" description="Helical" evidence="10">
    <location>
        <begin position="358"/>
        <end position="379"/>
    </location>
</feature>
<dbReference type="InterPro" id="IPR045070">
    <property type="entry name" value="MATE_MepA-like"/>
</dbReference>
<dbReference type="CDD" id="cd13143">
    <property type="entry name" value="MATE_MepA_like"/>
    <property type="match status" value="1"/>
</dbReference>
<dbReference type="InterPro" id="IPR051327">
    <property type="entry name" value="MATE_MepA_subfamily"/>
</dbReference>
<evidence type="ECO:0000256" key="8">
    <source>
        <dbReference type="ARBA" id="ARBA00023136"/>
    </source>
</evidence>
<keyword evidence="5" id="KW-1003">Cell membrane</keyword>
<comment type="subcellular location">
    <subcellularLocation>
        <location evidence="1">Cell membrane</location>
        <topology evidence="1">Multi-pass membrane protein</topology>
    </subcellularLocation>
</comment>